<sequence>MTEFFGGWSGNNDDDDEIEESVETVETVTTTTTRSTRKRTVAPEGVYFGLANWVDVTGAVNASDTNQCPKVKAIRGCQRQLFYKSTDAPARQL</sequence>
<reference evidence="1" key="1">
    <citation type="submission" date="2022-03" db="EMBL/GenBank/DDBJ databases">
        <authorList>
            <person name="Lindestad O."/>
        </authorList>
    </citation>
    <scope>NUCLEOTIDE SEQUENCE</scope>
</reference>
<dbReference type="EMBL" id="CAKXAJ010025590">
    <property type="protein sequence ID" value="CAH2241859.1"/>
    <property type="molecule type" value="Genomic_DNA"/>
</dbReference>
<protein>
    <submittedName>
        <fullName evidence="1">Jg16248 protein</fullName>
    </submittedName>
</protein>
<dbReference type="AlphaFoldDB" id="A0A8S4RXF6"/>
<evidence type="ECO:0000313" key="2">
    <source>
        <dbReference type="Proteomes" id="UP000838756"/>
    </source>
</evidence>
<keyword evidence="2" id="KW-1185">Reference proteome</keyword>
<dbReference type="Proteomes" id="UP000838756">
    <property type="component" value="Unassembled WGS sequence"/>
</dbReference>
<evidence type="ECO:0000313" key="1">
    <source>
        <dbReference type="EMBL" id="CAH2241859.1"/>
    </source>
</evidence>
<accession>A0A8S4RXF6</accession>
<comment type="caution">
    <text evidence="1">The sequence shown here is derived from an EMBL/GenBank/DDBJ whole genome shotgun (WGS) entry which is preliminary data.</text>
</comment>
<name>A0A8S4RXF6_9NEOP</name>
<dbReference type="OrthoDB" id="10583029at2759"/>
<organism evidence="1 2">
    <name type="scientific">Pararge aegeria aegeria</name>
    <dbReference type="NCBI Taxonomy" id="348720"/>
    <lineage>
        <taxon>Eukaryota</taxon>
        <taxon>Metazoa</taxon>
        <taxon>Ecdysozoa</taxon>
        <taxon>Arthropoda</taxon>
        <taxon>Hexapoda</taxon>
        <taxon>Insecta</taxon>
        <taxon>Pterygota</taxon>
        <taxon>Neoptera</taxon>
        <taxon>Endopterygota</taxon>
        <taxon>Lepidoptera</taxon>
        <taxon>Glossata</taxon>
        <taxon>Ditrysia</taxon>
        <taxon>Papilionoidea</taxon>
        <taxon>Nymphalidae</taxon>
        <taxon>Satyrinae</taxon>
        <taxon>Satyrini</taxon>
        <taxon>Parargina</taxon>
        <taxon>Pararge</taxon>
    </lineage>
</organism>
<gene>
    <name evidence="1" type="primary">jg16248</name>
    <name evidence="1" type="ORF">PAEG_LOCUS18246</name>
</gene>
<proteinExistence type="predicted"/>